<dbReference type="PANTHER" id="PTHR11017">
    <property type="entry name" value="LEUCINE-RICH REPEAT-CONTAINING PROTEIN"/>
    <property type="match status" value="1"/>
</dbReference>
<keyword evidence="3" id="KW-0611">Plant defense</keyword>
<evidence type="ECO:0000256" key="1">
    <source>
        <dbReference type="ARBA" id="ARBA00022614"/>
    </source>
</evidence>
<dbReference type="OrthoDB" id="1188828at2759"/>
<dbReference type="SUPFAM" id="SSF52058">
    <property type="entry name" value="L domain-like"/>
    <property type="match status" value="2"/>
</dbReference>
<dbReference type="InterPro" id="IPR036390">
    <property type="entry name" value="WH_DNA-bd_sf"/>
</dbReference>
<dbReference type="Gramene" id="Manes.05G094300.1.v8.1">
    <property type="protein sequence ID" value="Manes.05G094300.1.v8.1.CDS"/>
    <property type="gene ID" value="Manes.05G094300.v8.1"/>
</dbReference>
<dbReference type="Gene3D" id="1.10.8.430">
    <property type="entry name" value="Helical domain of apoptotic protease-activating factors"/>
    <property type="match status" value="1"/>
</dbReference>
<dbReference type="Gene3D" id="3.80.10.10">
    <property type="entry name" value="Ribonuclease Inhibitor"/>
    <property type="match status" value="4"/>
</dbReference>
<dbReference type="SUPFAM" id="SSF52540">
    <property type="entry name" value="P-loop containing nucleoside triphosphate hydrolases"/>
    <property type="match status" value="1"/>
</dbReference>
<evidence type="ECO:0000259" key="4">
    <source>
        <dbReference type="PROSITE" id="PS50104"/>
    </source>
</evidence>
<dbReference type="Pfam" id="PF00931">
    <property type="entry name" value="NB-ARC"/>
    <property type="match status" value="1"/>
</dbReference>
<dbReference type="SUPFAM" id="SSF52047">
    <property type="entry name" value="RNI-like"/>
    <property type="match status" value="1"/>
</dbReference>
<dbReference type="Gene3D" id="3.40.50.10140">
    <property type="entry name" value="Toll/interleukin-1 receptor homology (TIR) domain"/>
    <property type="match status" value="1"/>
</dbReference>
<comment type="caution">
    <text evidence="5">The sequence shown here is derived from an EMBL/GenBank/DDBJ whole genome shotgun (WGS) entry which is preliminary data.</text>
</comment>
<keyword evidence="1" id="KW-0433">Leucine-rich repeat</keyword>
<dbReference type="InterPro" id="IPR035897">
    <property type="entry name" value="Toll_tir_struct_dom_sf"/>
</dbReference>
<dbReference type="Pfam" id="PF23598">
    <property type="entry name" value="LRR_14"/>
    <property type="match status" value="1"/>
</dbReference>
<dbReference type="GO" id="GO:0051707">
    <property type="term" value="P:response to other organism"/>
    <property type="evidence" value="ECO:0007669"/>
    <property type="project" value="UniProtKB-ARBA"/>
</dbReference>
<dbReference type="GO" id="GO:0007165">
    <property type="term" value="P:signal transduction"/>
    <property type="evidence" value="ECO:0007669"/>
    <property type="project" value="InterPro"/>
</dbReference>
<dbReference type="PRINTS" id="PR00364">
    <property type="entry name" value="DISEASERSIST"/>
</dbReference>
<sequence>MQTDTMPSVLVSTPPAALRLHWDVFLSFRGEDTRHTIIKNVYDSLAEHGVRVFRDDVGMSQGDEIAPSLLEAIEDSAASIIMLSPRYADSHWCLEELTTICQLRRLILPVFYKVDPSHVRKQTGPFENDFRIHTERFGEEKVGRWREAMKKVGGISGLPYNISKEPQLIQQLVKRVLTELRRTVGLATYTVGLDSRAEELMDLLNVKSNHIKVLGLHGMGGIGKTTLSKALYNKLLNYFEYRCFIPNVRETATEDGGLVSLQNKFLSALSPVNMSSVHELEAGVSMIKRMLHEKRVLAVLDDVDNVSQLNALAGNREWFSEGSRIIITTRNKDVLVEHLVNEVYEVRELYSTEALQLFSYHALRREKPTNDYLNLAKNIVSLTGGLPLALEVFGSYLFHKRTVKEWEDALKKLQQIRPNNLQDVLRISFDALDEEEKCIFLDIACLFVKIEMKREEAIDIFKGCGFRGETAITVLTEKSLIKLREELGGHILWMHDQLREMGKQIVLLENLTDPGTHSRLWNYDEIMTVLKHNKGTRNVQGIILELRKKQLVEDDRSVRTIFHNNFLSALNLTSVFEYLKEKFAYLPKEEKEGEIILNTNSFESMVNLRLLQINGVKLEGKFEHFPRELKWLQWKKCPFRNLPSDYRPSQLAILDLSESGIDRVCGWRSNMVAEKLMVLNLRYCYNLVAIPDLSGCKTLEKLDLEMCNRLPKIHKSVGNLRTLLKLNLKDCSNLIELPRDVSGLKQLQKLVLSGCKKLKELPEDIGSMKSLEELLLDQTAILQLPESIYRLTKLEKLSLNGCQFIKQLPKCLGNLNSLKQLSLNETALEELPDSVGSLSNLETLSLMWCNSLSFLPASIGKLESLTEIFVDSSAIEELPSSIGSLSYLKQLSAGGCRFLSKLPDSIGGLSSITELQLDRTPITNLPDQIGALRLTEKLYLRKCALIRSLPEALGSMYALTVLNLSGANITELPESIGMLENLIQLTLRDCKQLQKLPASIGNLKSLHRLLMERTGVTELPESFGMLSNLMILIMRKKPLKSLSAQEKLFEMPTSFPNLSLLKELDARAWGISGKIPDDFEKLSKLEILDLGYNKFDSLPSSLQGLSLLKNLCLKHCEKLISLPPLPSSLEELDISNCIALRIISDTSNLESLKQLNLTNCDEVLDIPGFECMKSLVRLYMSGCRACSVPIKRKLSKDFLRNIRYLSIPGSKIPDWFSQAEVSYSERRNYEIKAVLVCAVISLDNQIPDDLRDEIPVLPAIQARMSKPNKPLCVSTLDSMGVPKTNADQIHLCRYPDCHPLVFRLKDGFKVEVMAPDPPIIKGVQVKKCGIHLVFENDDDYIGNEELLDESQLSLSAKLAKFFQSNEEDGHEAC</sequence>
<dbReference type="Pfam" id="PF01582">
    <property type="entry name" value="TIR"/>
    <property type="match status" value="1"/>
</dbReference>
<dbReference type="EMBL" id="CM004391">
    <property type="protein sequence ID" value="OAY49926.1"/>
    <property type="molecule type" value="Genomic_DNA"/>
</dbReference>
<dbReference type="InterPro" id="IPR001611">
    <property type="entry name" value="Leu-rich_rpt"/>
</dbReference>
<dbReference type="InterPro" id="IPR055414">
    <property type="entry name" value="LRR_R13L4/SHOC2-like"/>
</dbReference>
<dbReference type="Pfam" id="PF00560">
    <property type="entry name" value="LRR_1"/>
    <property type="match status" value="1"/>
</dbReference>
<dbReference type="GO" id="GO:0006952">
    <property type="term" value="P:defense response"/>
    <property type="evidence" value="ECO:0007669"/>
    <property type="project" value="UniProtKB-KW"/>
</dbReference>
<organism evidence="5 6">
    <name type="scientific">Manihot esculenta</name>
    <name type="common">Cassava</name>
    <name type="synonym">Jatropha manihot</name>
    <dbReference type="NCBI Taxonomy" id="3983"/>
    <lineage>
        <taxon>Eukaryota</taxon>
        <taxon>Viridiplantae</taxon>
        <taxon>Streptophyta</taxon>
        <taxon>Embryophyta</taxon>
        <taxon>Tracheophyta</taxon>
        <taxon>Spermatophyta</taxon>
        <taxon>Magnoliopsida</taxon>
        <taxon>eudicotyledons</taxon>
        <taxon>Gunneridae</taxon>
        <taxon>Pentapetalae</taxon>
        <taxon>rosids</taxon>
        <taxon>fabids</taxon>
        <taxon>Malpighiales</taxon>
        <taxon>Euphorbiaceae</taxon>
        <taxon>Crotonoideae</taxon>
        <taxon>Manihoteae</taxon>
        <taxon>Manihot</taxon>
    </lineage>
</organism>
<feature type="domain" description="TIR" evidence="4">
    <location>
        <begin position="20"/>
        <end position="180"/>
    </location>
</feature>
<dbReference type="SUPFAM" id="SSF46785">
    <property type="entry name" value="Winged helix' DNA-binding domain"/>
    <property type="match status" value="1"/>
</dbReference>
<dbReference type="GO" id="GO:0043531">
    <property type="term" value="F:ADP binding"/>
    <property type="evidence" value="ECO:0007669"/>
    <property type="project" value="InterPro"/>
</dbReference>
<dbReference type="InterPro" id="IPR003591">
    <property type="entry name" value="Leu-rich_rpt_typical-subtyp"/>
</dbReference>
<keyword evidence="6" id="KW-1185">Reference proteome</keyword>
<dbReference type="InterPro" id="IPR000157">
    <property type="entry name" value="TIR_dom"/>
</dbReference>
<dbReference type="PROSITE" id="PS51450">
    <property type="entry name" value="LRR"/>
    <property type="match status" value="1"/>
</dbReference>
<dbReference type="Proteomes" id="UP000091857">
    <property type="component" value="Chromosome 5"/>
</dbReference>
<evidence type="ECO:0000313" key="6">
    <source>
        <dbReference type="Proteomes" id="UP000091857"/>
    </source>
</evidence>
<dbReference type="Gene3D" id="3.40.50.300">
    <property type="entry name" value="P-loop containing nucleotide triphosphate hydrolases"/>
    <property type="match status" value="1"/>
</dbReference>
<dbReference type="PROSITE" id="PS50104">
    <property type="entry name" value="TIR"/>
    <property type="match status" value="1"/>
</dbReference>
<keyword evidence="2" id="KW-0677">Repeat</keyword>
<dbReference type="PANTHER" id="PTHR11017:SF385">
    <property type="entry name" value="DISEASE RESISTANCE PROTEIN (TIR-NBS-LRR CLASS)-RELATED"/>
    <property type="match status" value="1"/>
</dbReference>
<dbReference type="SMART" id="SM00369">
    <property type="entry name" value="LRR_TYP"/>
    <property type="match status" value="7"/>
</dbReference>
<accession>A0A2C9VWY3</accession>
<dbReference type="InterPro" id="IPR032675">
    <property type="entry name" value="LRR_dom_sf"/>
</dbReference>
<dbReference type="Pfam" id="PF23282">
    <property type="entry name" value="WHD_ROQ1"/>
    <property type="match status" value="1"/>
</dbReference>
<evidence type="ECO:0000256" key="2">
    <source>
        <dbReference type="ARBA" id="ARBA00022737"/>
    </source>
</evidence>
<reference evidence="6" key="1">
    <citation type="journal article" date="2016" name="Nat. Biotechnol.">
        <title>Sequencing wild and cultivated cassava and related species reveals extensive interspecific hybridization and genetic diversity.</title>
        <authorList>
            <person name="Bredeson J.V."/>
            <person name="Lyons J.B."/>
            <person name="Prochnik S.E."/>
            <person name="Wu G.A."/>
            <person name="Ha C.M."/>
            <person name="Edsinger-Gonzales E."/>
            <person name="Grimwood J."/>
            <person name="Schmutz J."/>
            <person name="Rabbi I.Y."/>
            <person name="Egesi C."/>
            <person name="Nauluvula P."/>
            <person name="Lebot V."/>
            <person name="Ndunguru J."/>
            <person name="Mkamilo G."/>
            <person name="Bart R.S."/>
            <person name="Setter T.L."/>
            <person name="Gleadow R.M."/>
            <person name="Kulakow P."/>
            <person name="Ferguson M.E."/>
            <person name="Rounsley S."/>
            <person name="Rokhsar D.S."/>
        </authorList>
    </citation>
    <scope>NUCLEOTIDE SEQUENCE [LARGE SCALE GENOMIC DNA]</scope>
    <source>
        <strain evidence="6">cv. AM560-2</strain>
    </source>
</reference>
<proteinExistence type="predicted"/>
<dbReference type="SMART" id="SM00255">
    <property type="entry name" value="TIR"/>
    <property type="match status" value="1"/>
</dbReference>
<dbReference type="InterPro" id="IPR002182">
    <property type="entry name" value="NB-ARC"/>
</dbReference>
<dbReference type="InterPro" id="IPR042197">
    <property type="entry name" value="Apaf_helical"/>
</dbReference>
<evidence type="ECO:0000313" key="5">
    <source>
        <dbReference type="EMBL" id="OAY49926.1"/>
    </source>
</evidence>
<dbReference type="InterPro" id="IPR027417">
    <property type="entry name" value="P-loop_NTPase"/>
</dbReference>
<protein>
    <recommendedName>
        <fullName evidence="4">TIR domain-containing protein</fullName>
    </recommendedName>
</protein>
<evidence type="ECO:0000256" key="3">
    <source>
        <dbReference type="ARBA" id="ARBA00022821"/>
    </source>
</evidence>
<name>A0A2C9VWY3_MANES</name>
<dbReference type="InterPro" id="IPR058192">
    <property type="entry name" value="WHD_ROQ1-like"/>
</dbReference>
<dbReference type="SUPFAM" id="SSF52200">
    <property type="entry name" value="Toll/Interleukin receptor TIR domain"/>
    <property type="match status" value="1"/>
</dbReference>
<dbReference type="InterPro" id="IPR044974">
    <property type="entry name" value="Disease_R_plants"/>
</dbReference>
<gene>
    <name evidence="5" type="ORF">MANES_05G094300v8</name>
</gene>